<evidence type="ECO:0000259" key="2">
    <source>
        <dbReference type="PROSITE" id="PS50937"/>
    </source>
</evidence>
<name>E7G727_9FIRM</name>
<accession>E7G727</accession>
<dbReference type="InterPro" id="IPR047057">
    <property type="entry name" value="MerR_fam"/>
</dbReference>
<dbReference type="eggNOG" id="COG0789">
    <property type="taxonomic scope" value="Bacteria"/>
</dbReference>
<organism evidence="3 4">
    <name type="scientific">Coprobacillus cateniformis</name>
    <dbReference type="NCBI Taxonomy" id="100884"/>
    <lineage>
        <taxon>Bacteria</taxon>
        <taxon>Bacillati</taxon>
        <taxon>Bacillota</taxon>
        <taxon>Erysipelotrichia</taxon>
        <taxon>Erysipelotrichales</taxon>
        <taxon>Coprobacillaceae</taxon>
        <taxon>Coprobacillus</taxon>
    </lineage>
</organism>
<dbReference type="PROSITE" id="PS50937">
    <property type="entry name" value="HTH_MERR_2"/>
    <property type="match status" value="1"/>
</dbReference>
<feature type="domain" description="HTH merR-type" evidence="2">
    <location>
        <begin position="1"/>
        <end position="73"/>
    </location>
</feature>
<dbReference type="Pfam" id="PF13411">
    <property type="entry name" value="MerR_1"/>
    <property type="match status" value="1"/>
</dbReference>
<dbReference type="PANTHER" id="PTHR30204:SF85">
    <property type="entry name" value="MULTIDRUG-EFFLUX TRANSPORTER 2 REGULATOR"/>
    <property type="match status" value="1"/>
</dbReference>
<dbReference type="STRING" id="100884.GCA_000269565_01147"/>
<gene>
    <name evidence="3" type="ORF">HMPREF9488_00565</name>
</gene>
<dbReference type="OrthoDB" id="9773308at2"/>
<proteinExistence type="predicted"/>
<dbReference type="InterPro" id="IPR009061">
    <property type="entry name" value="DNA-bd_dom_put_sf"/>
</dbReference>
<dbReference type="GO" id="GO:0003677">
    <property type="term" value="F:DNA binding"/>
    <property type="evidence" value="ECO:0007669"/>
    <property type="project" value="UniProtKB-KW"/>
</dbReference>
<evidence type="ECO:0000256" key="1">
    <source>
        <dbReference type="ARBA" id="ARBA00023125"/>
    </source>
</evidence>
<sequence length="243" mass="29838">MKYFMTTGEFAKFCQVTKRVLFYYDELDLLKPAYMNEKGYRYYAMHQFDQMNTIKLFQNLGMSLKDIQELIRKEDFVEKKKVLLEQFDIVNQKIQEFEDMRNNLMFLTKRFSVLQQYGFCQLFEEEIEDEYYYRETKPDGNIWLGYMNYGYQYGVMFERNQFKSFQWTFKRCQQEEANYMKPKGRYYAAFFLLKNEEILTCVPNFLKMLHYEKTYGPLYHEDYCSEIAGFKEQYVIKLSIQIK</sequence>
<dbReference type="RefSeq" id="WP_008787681.1">
    <property type="nucleotide sequence ID" value="NZ_AKCB01000001.1"/>
</dbReference>
<dbReference type="InterPro" id="IPR000551">
    <property type="entry name" value="MerR-type_HTH_dom"/>
</dbReference>
<reference evidence="3 4" key="1">
    <citation type="submission" date="2010-12" db="EMBL/GenBank/DDBJ databases">
        <title>The Genome Sequence of Coprobacillus sp. strain 29_1.</title>
        <authorList>
            <consortium name="The Broad Institute Genome Sequencing Platform"/>
            <person name="Earl A."/>
            <person name="Ward D."/>
            <person name="Feldgarden M."/>
            <person name="Gevers D."/>
            <person name="Daigneault M."/>
            <person name="Sibley C.D."/>
            <person name="White A."/>
            <person name="Strauss J."/>
            <person name="Allen-Vercoe E."/>
            <person name="Young S.K."/>
            <person name="Zeng Q."/>
            <person name="Gargeya S."/>
            <person name="Fitzgerald M."/>
            <person name="Haas B."/>
            <person name="Abouelleil A."/>
            <person name="Alvarado L."/>
            <person name="Arachchi H.M."/>
            <person name="Berlin A."/>
            <person name="Brown A."/>
            <person name="Chapman S.B."/>
            <person name="Chen Z."/>
            <person name="Dunbar C."/>
            <person name="Freedman E."/>
            <person name="Gearin G."/>
            <person name="Gellesch M."/>
            <person name="Goldberg J."/>
            <person name="Griggs A."/>
            <person name="Gujja S."/>
            <person name="Heilman E."/>
            <person name="Heiman D."/>
            <person name="Howarth C."/>
            <person name="Larson L."/>
            <person name="Lui A."/>
            <person name="MacDonald P.J.P."/>
            <person name="Mehta T."/>
            <person name="Montmayeur A."/>
            <person name="Murphy C."/>
            <person name="Neiman D."/>
            <person name="Pearson M."/>
            <person name="Priest M."/>
            <person name="Roberts A."/>
            <person name="Saif S."/>
            <person name="Shea T."/>
            <person name="Shenoy N."/>
            <person name="Sisk P."/>
            <person name="Stolte C."/>
            <person name="Sykes S."/>
            <person name="White J."/>
            <person name="Yandava C."/>
            <person name="Nusbaum C."/>
            <person name="Birren B."/>
        </authorList>
    </citation>
    <scope>NUCLEOTIDE SEQUENCE [LARGE SCALE GENOMIC DNA]</scope>
    <source>
        <strain evidence="3 4">29_1</strain>
    </source>
</reference>
<dbReference type="Proteomes" id="UP000003157">
    <property type="component" value="Unassembled WGS sequence"/>
</dbReference>
<dbReference type="AlphaFoldDB" id="E7G727"/>
<dbReference type="HOGENOM" id="CLU_065103_4_0_9"/>
<keyword evidence="1" id="KW-0238">DNA-binding</keyword>
<protein>
    <recommendedName>
        <fullName evidence="2">HTH merR-type domain-containing protein</fullName>
    </recommendedName>
</protein>
<dbReference type="GeneID" id="78229028"/>
<dbReference type="PROSITE" id="PS00552">
    <property type="entry name" value="HTH_MERR_1"/>
    <property type="match status" value="1"/>
</dbReference>
<comment type="caution">
    <text evidence="3">The sequence shown here is derived from an EMBL/GenBank/DDBJ whole genome shotgun (WGS) entry which is preliminary data.</text>
</comment>
<dbReference type="SUPFAM" id="SSF46955">
    <property type="entry name" value="Putative DNA-binding domain"/>
    <property type="match status" value="1"/>
</dbReference>
<evidence type="ECO:0000313" key="4">
    <source>
        <dbReference type="Proteomes" id="UP000003157"/>
    </source>
</evidence>
<keyword evidence="4" id="KW-1185">Reference proteome</keyword>
<dbReference type="Gene3D" id="1.10.1660.10">
    <property type="match status" value="1"/>
</dbReference>
<evidence type="ECO:0000313" key="3">
    <source>
        <dbReference type="EMBL" id="EFW06105.1"/>
    </source>
</evidence>
<dbReference type="SMART" id="SM00422">
    <property type="entry name" value="HTH_MERR"/>
    <property type="match status" value="1"/>
</dbReference>
<dbReference type="GO" id="GO:0003700">
    <property type="term" value="F:DNA-binding transcription factor activity"/>
    <property type="evidence" value="ECO:0007669"/>
    <property type="project" value="InterPro"/>
</dbReference>
<dbReference type="PANTHER" id="PTHR30204">
    <property type="entry name" value="REDOX-CYCLING DRUG-SENSING TRANSCRIPTIONAL ACTIVATOR SOXR"/>
    <property type="match status" value="1"/>
</dbReference>
<dbReference type="EMBL" id="ADKX01000008">
    <property type="protein sequence ID" value="EFW06105.1"/>
    <property type="molecule type" value="Genomic_DNA"/>
</dbReference>